<gene>
    <name evidence="2" type="ORF">Ssi02_13480</name>
</gene>
<evidence type="ECO:0000313" key="3">
    <source>
        <dbReference type="Proteomes" id="UP000606172"/>
    </source>
</evidence>
<protein>
    <recommendedName>
        <fullName evidence="1">DUF4440 domain-containing protein</fullName>
    </recommendedName>
</protein>
<sequence length="128" mass="13218">MSVNTEITALLTRLAEAWNAGDAAAYAANFTEDADYIAFNGAHSHGREAIESSHRWLFAGPLKGSTLATTNGAASQIKPLADGAVLVISGGGSALAGGPLRDSIVSFTAVHTSEGRRFASFQNTRVAP</sequence>
<organism evidence="2 3">
    <name type="scientific">Sinosporangium siamense</name>
    <dbReference type="NCBI Taxonomy" id="1367973"/>
    <lineage>
        <taxon>Bacteria</taxon>
        <taxon>Bacillati</taxon>
        <taxon>Actinomycetota</taxon>
        <taxon>Actinomycetes</taxon>
        <taxon>Streptosporangiales</taxon>
        <taxon>Streptosporangiaceae</taxon>
        <taxon>Sinosporangium</taxon>
    </lineage>
</organism>
<name>A0A919RCE7_9ACTN</name>
<dbReference type="SUPFAM" id="SSF54427">
    <property type="entry name" value="NTF2-like"/>
    <property type="match status" value="1"/>
</dbReference>
<dbReference type="Proteomes" id="UP000606172">
    <property type="component" value="Unassembled WGS sequence"/>
</dbReference>
<dbReference type="Pfam" id="PF14534">
    <property type="entry name" value="DUF4440"/>
    <property type="match status" value="1"/>
</dbReference>
<dbReference type="RefSeq" id="WP_239128653.1">
    <property type="nucleotide sequence ID" value="NZ_BOOW01000008.1"/>
</dbReference>
<accession>A0A919RCE7</accession>
<dbReference type="NCBIfam" id="TIGR02246">
    <property type="entry name" value="SgcJ/EcaC family oxidoreductase"/>
    <property type="match status" value="1"/>
</dbReference>
<dbReference type="InterPro" id="IPR032710">
    <property type="entry name" value="NTF2-like_dom_sf"/>
</dbReference>
<dbReference type="InterPro" id="IPR027843">
    <property type="entry name" value="DUF4440"/>
</dbReference>
<comment type="caution">
    <text evidence="2">The sequence shown here is derived from an EMBL/GenBank/DDBJ whole genome shotgun (WGS) entry which is preliminary data.</text>
</comment>
<evidence type="ECO:0000313" key="2">
    <source>
        <dbReference type="EMBL" id="GII91117.1"/>
    </source>
</evidence>
<dbReference type="Gene3D" id="3.10.450.50">
    <property type="match status" value="1"/>
</dbReference>
<feature type="domain" description="DUF4440" evidence="1">
    <location>
        <begin position="7"/>
        <end position="90"/>
    </location>
</feature>
<proteinExistence type="predicted"/>
<reference evidence="2" key="1">
    <citation type="submission" date="2021-01" db="EMBL/GenBank/DDBJ databases">
        <title>Whole genome shotgun sequence of Sinosporangium siamense NBRC 109515.</title>
        <authorList>
            <person name="Komaki H."/>
            <person name="Tamura T."/>
        </authorList>
    </citation>
    <scope>NUCLEOTIDE SEQUENCE</scope>
    <source>
        <strain evidence="2">NBRC 109515</strain>
    </source>
</reference>
<evidence type="ECO:0000259" key="1">
    <source>
        <dbReference type="Pfam" id="PF14534"/>
    </source>
</evidence>
<dbReference type="InterPro" id="IPR011944">
    <property type="entry name" value="Steroid_delta5-4_isomerase"/>
</dbReference>
<keyword evidence="3" id="KW-1185">Reference proteome</keyword>
<dbReference type="AlphaFoldDB" id="A0A919RCE7"/>
<dbReference type="EMBL" id="BOOW01000008">
    <property type="protein sequence ID" value="GII91117.1"/>
    <property type="molecule type" value="Genomic_DNA"/>
</dbReference>